<comment type="subunit">
    <text evidence="3">F-type ATPases have 2 components, CF(1) - the catalytic core - and CF(0) - the membrane proton channel.</text>
</comment>
<dbReference type="InterPro" id="IPR001421">
    <property type="entry name" value="ATP8_metazoa"/>
</dbReference>
<gene>
    <name evidence="14" type="primary">ATP8</name>
</gene>
<reference evidence="14" key="1">
    <citation type="journal article" date="2019" name="Syst. Entomol.">
        <title>Higher level phylogeny and evolutionary history of Pentatomomorpha (Hemiptera: Heteroptera) inferred from mitochondrial genome sequences.</title>
        <authorList>
            <person name="Liu Y."/>
            <person name="Li H."/>
            <person name="Song F."/>
            <person name="Zhao Y."/>
            <person name="Wilson J.J."/>
            <person name="Cai W."/>
        </authorList>
    </citation>
    <scope>NUCLEOTIDE SEQUENCE</scope>
</reference>
<evidence type="ECO:0000256" key="12">
    <source>
        <dbReference type="RuleBase" id="RU003661"/>
    </source>
</evidence>
<keyword evidence="4 12" id="KW-0813">Transport</keyword>
<geneLocation type="mitochondrion" evidence="14"/>
<organism evidence="14">
    <name type="scientific">Acanthocoris sp. FS-2019</name>
    <dbReference type="NCBI Taxonomy" id="2575684"/>
    <lineage>
        <taxon>Eukaryota</taxon>
        <taxon>Metazoa</taxon>
        <taxon>Ecdysozoa</taxon>
        <taxon>Arthropoda</taxon>
        <taxon>Hexapoda</taxon>
        <taxon>Insecta</taxon>
        <taxon>Pterygota</taxon>
        <taxon>Neoptera</taxon>
        <taxon>Paraneoptera</taxon>
        <taxon>Hemiptera</taxon>
        <taxon>Heteroptera</taxon>
        <taxon>Panheteroptera</taxon>
        <taxon>Pentatomomorpha</taxon>
        <taxon>Coreoidea</taxon>
        <taxon>Coreidae</taxon>
        <taxon>Coreinae</taxon>
        <taxon>Acanthocoris</taxon>
    </lineage>
</organism>
<keyword evidence="5 12" id="KW-0138">CF(0)</keyword>
<accession>A0A4D6X7J6</accession>
<name>A0A4D6X7J6_9HEMI</name>
<keyword evidence="6 12" id="KW-0812">Transmembrane</keyword>
<feature type="transmembrane region" description="Helical" evidence="13">
    <location>
        <begin position="12"/>
        <end position="31"/>
    </location>
</feature>
<dbReference type="GO" id="GO:0015078">
    <property type="term" value="F:proton transmembrane transporter activity"/>
    <property type="evidence" value="ECO:0007669"/>
    <property type="project" value="InterPro"/>
</dbReference>
<dbReference type="EMBL" id="MF497707">
    <property type="protein sequence ID" value="QCI09225.1"/>
    <property type="molecule type" value="Genomic_DNA"/>
</dbReference>
<evidence type="ECO:0000256" key="13">
    <source>
        <dbReference type="SAM" id="Phobius"/>
    </source>
</evidence>
<evidence type="ECO:0000256" key="2">
    <source>
        <dbReference type="ARBA" id="ARBA00008892"/>
    </source>
</evidence>
<dbReference type="GO" id="GO:0031966">
    <property type="term" value="C:mitochondrial membrane"/>
    <property type="evidence" value="ECO:0007669"/>
    <property type="project" value="UniProtKB-SubCell"/>
</dbReference>
<comment type="subcellular location">
    <subcellularLocation>
        <location evidence="1 12">Mitochondrion membrane</location>
        <topology evidence="1 12">Single-pass membrane protein</topology>
    </subcellularLocation>
</comment>
<evidence type="ECO:0000256" key="5">
    <source>
        <dbReference type="ARBA" id="ARBA00022547"/>
    </source>
</evidence>
<evidence type="ECO:0000256" key="11">
    <source>
        <dbReference type="ARBA" id="ARBA00023136"/>
    </source>
</evidence>
<evidence type="ECO:0000256" key="4">
    <source>
        <dbReference type="ARBA" id="ARBA00022448"/>
    </source>
</evidence>
<dbReference type="AlphaFoldDB" id="A0A4D6X7J6"/>
<dbReference type="Pfam" id="PF00895">
    <property type="entry name" value="ATP-synt_8"/>
    <property type="match status" value="1"/>
</dbReference>
<evidence type="ECO:0000256" key="9">
    <source>
        <dbReference type="ARBA" id="ARBA00023065"/>
    </source>
</evidence>
<keyword evidence="10 12" id="KW-0496">Mitochondrion</keyword>
<keyword evidence="11 13" id="KW-0472">Membrane</keyword>
<protein>
    <recommendedName>
        <fullName evidence="12">ATP synthase complex subunit 8</fullName>
    </recommendedName>
</protein>
<keyword evidence="9 12" id="KW-0406">Ion transport</keyword>
<dbReference type="GO" id="GO:0015986">
    <property type="term" value="P:proton motive force-driven ATP synthesis"/>
    <property type="evidence" value="ECO:0007669"/>
    <property type="project" value="InterPro"/>
</dbReference>
<evidence type="ECO:0000256" key="3">
    <source>
        <dbReference type="ARBA" id="ARBA00011291"/>
    </source>
</evidence>
<evidence type="ECO:0000256" key="1">
    <source>
        <dbReference type="ARBA" id="ARBA00004304"/>
    </source>
</evidence>
<evidence type="ECO:0000256" key="6">
    <source>
        <dbReference type="ARBA" id="ARBA00022692"/>
    </source>
</evidence>
<proteinExistence type="inferred from homology"/>
<comment type="similarity">
    <text evidence="2 12">Belongs to the ATPase protein 8 family.</text>
</comment>
<evidence type="ECO:0000313" key="14">
    <source>
        <dbReference type="EMBL" id="QCI09225.1"/>
    </source>
</evidence>
<sequence length="52" mass="6623">MPQMAPLWWETLFILFTMSFIMMSMIMYYNMKINPQKMNKMKIKINHFKWKW</sequence>
<dbReference type="GO" id="GO:0045259">
    <property type="term" value="C:proton-transporting ATP synthase complex"/>
    <property type="evidence" value="ECO:0007669"/>
    <property type="project" value="UniProtKB-KW"/>
</dbReference>
<evidence type="ECO:0000256" key="8">
    <source>
        <dbReference type="ARBA" id="ARBA00022989"/>
    </source>
</evidence>
<evidence type="ECO:0000256" key="10">
    <source>
        <dbReference type="ARBA" id="ARBA00023128"/>
    </source>
</evidence>
<evidence type="ECO:0000256" key="7">
    <source>
        <dbReference type="ARBA" id="ARBA00022781"/>
    </source>
</evidence>
<keyword evidence="8 13" id="KW-1133">Transmembrane helix</keyword>
<keyword evidence="7 12" id="KW-0375">Hydrogen ion transport</keyword>